<protein>
    <submittedName>
        <fullName evidence="2">Uncharacterized protein</fullName>
    </submittedName>
</protein>
<proteinExistence type="predicted"/>
<dbReference type="OrthoDB" id="4510524at2759"/>
<keyword evidence="3" id="KW-1185">Reference proteome</keyword>
<accession>A0A8H4H203</accession>
<dbReference type="AlphaFoldDB" id="A0A8H4H203"/>
<comment type="caution">
    <text evidence="2">The sequence shown here is derived from an EMBL/GenBank/DDBJ whole genome shotgun (WGS) entry which is preliminary data.</text>
</comment>
<gene>
    <name evidence="2" type="ORF">CNMCM6805_009581</name>
</gene>
<name>A0A8H4H203_9EURO</name>
<evidence type="ECO:0000313" key="2">
    <source>
        <dbReference type="EMBL" id="KAF4232958.1"/>
    </source>
</evidence>
<reference evidence="2" key="2">
    <citation type="submission" date="2020-04" db="EMBL/GenBank/DDBJ databases">
        <authorList>
            <person name="Santos R.A.C."/>
            <person name="Steenwyk J.L."/>
            <person name="Rivero-Menendez O."/>
            <person name="Mead M.E."/>
            <person name="Silva L.P."/>
            <person name="Bastos R.W."/>
            <person name="Alastruey-Izquierdo A."/>
            <person name="Goldman G.H."/>
            <person name="Rokas A."/>
        </authorList>
    </citation>
    <scope>NUCLEOTIDE SEQUENCE</scope>
    <source>
        <strain evidence="2">CNM-CM6805</strain>
    </source>
</reference>
<dbReference type="Proteomes" id="UP000653565">
    <property type="component" value="Unassembled WGS sequence"/>
</dbReference>
<feature type="region of interest" description="Disordered" evidence="1">
    <location>
        <begin position="49"/>
        <end position="106"/>
    </location>
</feature>
<organism evidence="2 3">
    <name type="scientific">Aspergillus fumigatiaffinis</name>
    <dbReference type="NCBI Taxonomy" id="340414"/>
    <lineage>
        <taxon>Eukaryota</taxon>
        <taxon>Fungi</taxon>
        <taxon>Dikarya</taxon>
        <taxon>Ascomycota</taxon>
        <taxon>Pezizomycotina</taxon>
        <taxon>Eurotiomycetes</taxon>
        <taxon>Eurotiomycetidae</taxon>
        <taxon>Eurotiales</taxon>
        <taxon>Aspergillaceae</taxon>
        <taxon>Aspergillus</taxon>
        <taxon>Aspergillus subgen. Fumigati</taxon>
    </lineage>
</organism>
<evidence type="ECO:0000256" key="1">
    <source>
        <dbReference type="SAM" id="MobiDB-lite"/>
    </source>
</evidence>
<evidence type="ECO:0000313" key="3">
    <source>
        <dbReference type="Proteomes" id="UP000653565"/>
    </source>
</evidence>
<sequence length="106" mass="12032">MEGRDVRPERRVLLQKKSDVFDPTETYWKFRHIVEALKHVELITLPDHEADPTNQENTELDPPSTCPKAENAFGPASTFDGSKYVDASEHESELAGQIDAQDYESD</sequence>
<reference evidence="2" key="1">
    <citation type="journal article" date="2020" name="bioRxiv">
        <title>Genomic and phenotypic heterogeneity of clinical isolates of the human pathogens Aspergillus fumigatus, Aspergillus lentulus and Aspergillus fumigatiaffinis.</title>
        <authorList>
            <person name="dos Santos R.A.C."/>
            <person name="Steenwyk J.L."/>
            <person name="Rivero-Menendez O."/>
            <person name="Mead M.E."/>
            <person name="Silva L.P."/>
            <person name="Bastos R.W."/>
            <person name="Alastruey-Izquierdo A."/>
            <person name="Goldman G.H."/>
            <person name="Rokas A."/>
        </authorList>
    </citation>
    <scope>NUCLEOTIDE SEQUENCE</scope>
    <source>
        <strain evidence="2">CNM-CM6805</strain>
    </source>
</reference>
<dbReference type="EMBL" id="JAAAPX010000084">
    <property type="protein sequence ID" value="KAF4232958.1"/>
    <property type="molecule type" value="Genomic_DNA"/>
</dbReference>